<protein>
    <recommendedName>
        <fullName evidence="4">Secreted protein</fullName>
    </recommendedName>
</protein>
<name>A0AAV7VG56_PLEWA</name>
<accession>A0AAV7VG56</accession>
<reference evidence="2" key="1">
    <citation type="journal article" date="2022" name="bioRxiv">
        <title>Sequencing and chromosome-scale assembly of the giantPleurodeles waltlgenome.</title>
        <authorList>
            <person name="Brown T."/>
            <person name="Elewa A."/>
            <person name="Iarovenko S."/>
            <person name="Subramanian E."/>
            <person name="Araus A.J."/>
            <person name="Petzold A."/>
            <person name="Susuki M."/>
            <person name="Suzuki K.-i.T."/>
            <person name="Hayashi T."/>
            <person name="Toyoda A."/>
            <person name="Oliveira C."/>
            <person name="Osipova E."/>
            <person name="Leigh N.D."/>
            <person name="Simon A."/>
            <person name="Yun M.H."/>
        </authorList>
    </citation>
    <scope>NUCLEOTIDE SEQUENCE</scope>
    <source>
        <strain evidence="2">20211129_DDA</strain>
        <tissue evidence="2">Liver</tissue>
    </source>
</reference>
<feature type="chain" id="PRO_5043967212" description="Secreted protein" evidence="1">
    <location>
        <begin position="18"/>
        <end position="87"/>
    </location>
</feature>
<evidence type="ECO:0000256" key="1">
    <source>
        <dbReference type="SAM" id="SignalP"/>
    </source>
</evidence>
<comment type="caution">
    <text evidence="2">The sequence shown here is derived from an EMBL/GenBank/DDBJ whole genome shotgun (WGS) entry which is preliminary data.</text>
</comment>
<evidence type="ECO:0000313" key="3">
    <source>
        <dbReference type="Proteomes" id="UP001066276"/>
    </source>
</evidence>
<keyword evidence="1" id="KW-0732">Signal</keyword>
<evidence type="ECO:0000313" key="2">
    <source>
        <dbReference type="EMBL" id="KAJ1199737.1"/>
    </source>
</evidence>
<evidence type="ECO:0008006" key="4">
    <source>
        <dbReference type="Google" id="ProtNLM"/>
    </source>
</evidence>
<organism evidence="2 3">
    <name type="scientific">Pleurodeles waltl</name>
    <name type="common">Iberian ribbed newt</name>
    <dbReference type="NCBI Taxonomy" id="8319"/>
    <lineage>
        <taxon>Eukaryota</taxon>
        <taxon>Metazoa</taxon>
        <taxon>Chordata</taxon>
        <taxon>Craniata</taxon>
        <taxon>Vertebrata</taxon>
        <taxon>Euteleostomi</taxon>
        <taxon>Amphibia</taxon>
        <taxon>Batrachia</taxon>
        <taxon>Caudata</taxon>
        <taxon>Salamandroidea</taxon>
        <taxon>Salamandridae</taxon>
        <taxon>Pleurodelinae</taxon>
        <taxon>Pleurodeles</taxon>
    </lineage>
</organism>
<gene>
    <name evidence="2" type="ORF">NDU88_003570</name>
</gene>
<proteinExistence type="predicted"/>
<dbReference type="EMBL" id="JANPWB010000003">
    <property type="protein sequence ID" value="KAJ1199737.1"/>
    <property type="molecule type" value="Genomic_DNA"/>
</dbReference>
<dbReference type="Proteomes" id="UP001066276">
    <property type="component" value="Chromosome 2_1"/>
</dbReference>
<dbReference type="AlphaFoldDB" id="A0AAV7VG56"/>
<keyword evidence="3" id="KW-1185">Reference proteome</keyword>
<feature type="signal peptide" evidence="1">
    <location>
        <begin position="1"/>
        <end position="17"/>
    </location>
</feature>
<sequence>MFLHAALVFLAEGAVAARPLGSARPVPFWSRLFLSNSGCYRNPIFFPGRGAAARPGRLPNHTCSLEKGNGRPRRSACRPLLIPAHGG</sequence>